<evidence type="ECO:0000256" key="3">
    <source>
        <dbReference type="ARBA" id="ARBA00022989"/>
    </source>
</evidence>
<reference evidence="8" key="1">
    <citation type="submission" date="2023-08" db="EMBL/GenBank/DDBJ databases">
        <title>Black Yeasts Isolated from many extreme environments.</title>
        <authorList>
            <person name="Coleine C."/>
            <person name="Stajich J.E."/>
            <person name="Selbmann L."/>
        </authorList>
    </citation>
    <scope>NUCLEOTIDE SEQUENCE</scope>
    <source>
        <strain evidence="8">CCFEE 5401</strain>
    </source>
</reference>
<comment type="caution">
    <text evidence="8">The sequence shown here is derived from an EMBL/GenBank/DDBJ whole genome shotgun (WGS) entry which is preliminary data.</text>
</comment>
<evidence type="ECO:0000256" key="6">
    <source>
        <dbReference type="SAM" id="Phobius"/>
    </source>
</evidence>
<dbReference type="Proteomes" id="UP001310890">
    <property type="component" value="Unassembled WGS sequence"/>
</dbReference>
<feature type="transmembrane region" description="Helical" evidence="6">
    <location>
        <begin position="63"/>
        <end position="88"/>
    </location>
</feature>
<sequence>MSSPEASALASAIAMGQANDAPDVSRGPLLVRTVWVLISISIVVVCGRLFSKFRKTRRFYWDDALVMLALVIGIFHAAWITRGVHHGLGRHMMHLSEEQRTASLRVGLWSLLLAFLSPMCGRMAFCVTLLYLTGTDPKVKKWPVWAFLVGQVLVNFSVLLAFYTQCGSHLSIFWSPTKVAEFAVDCPGFKRIWDTSKLTLTKSAMIASIVKTYEARVLSAILDYTYDLCPYVIWISIELNVVIIVASIPLLRPLFVQSFPQHRRSRNHSPRRTYDSATSRSIYSRKGADTSIHRPESQETIFSQPKGIALQDLHLHRRPSEGIMVQQEVTITYESHDLPYVHAALVGLVQGEISNPSLVKR</sequence>
<feature type="domain" description="Rhodopsin" evidence="7">
    <location>
        <begin position="203"/>
        <end position="256"/>
    </location>
</feature>
<evidence type="ECO:0000259" key="7">
    <source>
        <dbReference type="Pfam" id="PF20684"/>
    </source>
</evidence>
<dbReference type="Pfam" id="PF20684">
    <property type="entry name" value="Fung_rhodopsin"/>
    <property type="match status" value="2"/>
</dbReference>
<feature type="transmembrane region" description="Helical" evidence="6">
    <location>
        <begin position="144"/>
        <end position="164"/>
    </location>
</feature>
<keyword evidence="4 6" id="KW-0472">Membrane</keyword>
<evidence type="ECO:0000313" key="9">
    <source>
        <dbReference type="Proteomes" id="UP001310890"/>
    </source>
</evidence>
<dbReference type="InterPro" id="IPR052337">
    <property type="entry name" value="SAT4-like"/>
</dbReference>
<evidence type="ECO:0000256" key="5">
    <source>
        <dbReference type="ARBA" id="ARBA00038359"/>
    </source>
</evidence>
<protein>
    <recommendedName>
        <fullName evidence="7">Rhodopsin domain-containing protein</fullName>
    </recommendedName>
</protein>
<comment type="subcellular location">
    <subcellularLocation>
        <location evidence="1">Membrane</location>
        <topology evidence="1">Multi-pass membrane protein</topology>
    </subcellularLocation>
</comment>
<name>A0AAN7TNI0_9PEZI</name>
<dbReference type="AlphaFoldDB" id="A0AAN7TNI0"/>
<evidence type="ECO:0000313" key="8">
    <source>
        <dbReference type="EMBL" id="KAK5110019.1"/>
    </source>
</evidence>
<feature type="domain" description="Rhodopsin" evidence="7">
    <location>
        <begin position="48"/>
        <end position="177"/>
    </location>
</feature>
<gene>
    <name evidence="8" type="ORF">LTR62_006386</name>
</gene>
<evidence type="ECO:0000256" key="2">
    <source>
        <dbReference type="ARBA" id="ARBA00022692"/>
    </source>
</evidence>
<evidence type="ECO:0000256" key="4">
    <source>
        <dbReference type="ARBA" id="ARBA00023136"/>
    </source>
</evidence>
<feature type="transmembrane region" description="Helical" evidence="6">
    <location>
        <begin position="34"/>
        <end position="51"/>
    </location>
</feature>
<evidence type="ECO:0000256" key="1">
    <source>
        <dbReference type="ARBA" id="ARBA00004141"/>
    </source>
</evidence>
<dbReference type="InterPro" id="IPR049326">
    <property type="entry name" value="Rhodopsin_dom_fungi"/>
</dbReference>
<keyword evidence="2 6" id="KW-0812">Transmembrane</keyword>
<feature type="transmembrane region" description="Helical" evidence="6">
    <location>
        <begin position="231"/>
        <end position="255"/>
    </location>
</feature>
<dbReference type="EMBL" id="JAVRRL010000055">
    <property type="protein sequence ID" value="KAK5110019.1"/>
    <property type="molecule type" value="Genomic_DNA"/>
</dbReference>
<dbReference type="GO" id="GO:0016020">
    <property type="term" value="C:membrane"/>
    <property type="evidence" value="ECO:0007669"/>
    <property type="project" value="UniProtKB-SubCell"/>
</dbReference>
<keyword evidence="3 6" id="KW-1133">Transmembrane helix</keyword>
<accession>A0AAN7TNI0</accession>
<feature type="transmembrane region" description="Helical" evidence="6">
    <location>
        <begin position="108"/>
        <end position="132"/>
    </location>
</feature>
<comment type="similarity">
    <text evidence="5">Belongs to the SAT4 family.</text>
</comment>
<dbReference type="PANTHER" id="PTHR33048">
    <property type="entry name" value="PTH11-LIKE INTEGRAL MEMBRANE PROTEIN (AFU_ORTHOLOGUE AFUA_5G11245)"/>
    <property type="match status" value="1"/>
</dbReference>
<organism evidence="8 9">
    <name type="scientific">Meristemomyces frigidus</name>
    <dbReference type="NCBI Taxonomy" id="1508187"/>
    <lineage>
        <taxon>Eukaryota</taxon>
        <taxon>Fungi</taxon>
        <taxon>Dikarya</taxon>
        <taxon>Ascomycota</taxon>
        <taxon>Pezizomycotina</taxon>
        <taxon>Dothideomycetes</taxon>
        <taxon>Dothideomycetidae</taxon>
        <taxon>Mycosphaerellales</taxon>
        <taxon>Teratosphaeriaceae</taxon>
        <taxon>Meristemomyces</taxon>
    </lineage>
</organism>
<dbReference type="PANTHER" id="PTHR33048:SF146">
    <property type="entry name" value="INTEGRAL MEMBRANE PROTEIN"/>
    <property type="match status" value="1"/>
</dbReference>
<proteinExistence type="inferred from homology"/>